<gene>
    <name evidence="2" type="ORF">JI739_24305</name>
</gene>
<reference evidence="2" key="1">
    <citation type="submission" date="2021-01" db="EMBL/GenBank/DDBJ databases">
        <title>Ramlibacter sp. strain AW1 16S ribosomal RNA gene Genome sequencing and assembly.</title>
        <authorList>
            <person name="Kang M."/>
        </authorList>
    </citation>
    <scope>NUCLEOTIDE SEQUENCE</scope>
    <source>
        <strain evidence="2">AW1</strain>
    </source>
</reference>
<dbReference type="NCBIfam" id="NF033516">
    <property type="entry name" value="transpos_IS3"/>
    <property type="match status" value="1"/>
</dbReference>
<dbReference type="GO" id="GO:0015074">
    <property type="term" value="P:DNA integration"/>
    <property type="evidence" value="ECO:0007669"/>
    <property type="project" value="InterPro"/>
</dbReference>
<evidence type="ECO:0000313" key="2">
    <source>
        <dbReference type="EMBL" id="MBL0423474.1"/>
    </source>
</evidence>
<dbReference type="InterPro" id="IPR048020">
    <property type="entry name" value="Transpos_IS3"/>
</dbReference>
<dbReference type="InterPro" id="IPR001584">
    <property type="entry name" value="Integrase_cat-core"/>
</dbReference>
<dbReference type="PROSITE" id="PS50994">
    <property type="entry name" value="INTEGRASE"/>
    <property type="match status" value="1"/>
</dbReference>
<dbReference type="PANTHER" id="PTHR47515:SF1">
    <property type="entry name" value="BLR2054 PROTEIN"/>
    <property type="match status" value="1"/>
</dbReference>
<dbReference type="EMBL" id="JAEQNA010000028">
    <property type="protein sequence ID" value="MBL0423474.1"/>
    <property type="molecule type" value="Genomic_DNA"/>
</dbReference>
<dbReference type="Gene3D" id="3.30.420.10">
    <property type="entry name" value="Ribonuclease H-like superfamily/Ribonuclease H"/>
    <property type="match status" value="1"/>
</dbReference>
<dbReference type="Pfam" id="PF13276">
    <property type="entry name" value="HTH_21"/>
    <property type="match status" value="1"/>
</dbReference>
<dbReference type="InterPro" id="IPR036397">
    <property type="entry name" value="RNaseH_sf"/>
</dbReference>
<dbReference type="InterPro" id="IPR025948">
    <property type="entry name" value="HTH-like_dom"/>
</dbReference>
<dbReference type="AlphaFoldDB" id="A0A936ZLG9"/>
<evidence type="ECO:0000313" key="3">
    <source>
        <dbReference type="Proteomes" id="UP000613011"/>
    </source>
</evidence>
<evidence type="ECO:0000259" key="1">
    <source>
        <dbReference type="PROSITE" id="PS50994"/>
    </source>
</evidence>
<accession>A0A936ZLG9</accession>
<dbReference type="GO" id="GO:0003676">
    <property type="term" value="F:nucleic acid binding"/>
    <property type="evidence" value="ECO:0007669"/>
    <property type="project" value="InterPro"/>
</dbReference>
<comment type="caution">
    <text evidence="2">The sequence shown here is derived from an EMBL/GenBank/DDBJ whole genome shotgun (WGS) entry which is preliminary data.</text>
</comment>
<name>A0A936ZLG9_9BURK</name>
<dbReference type="PANTHER" id="PTHR47515">
    <property type="entry name" value="LOW CALCIUM RESPONSE LOCUS PROTEIN T"/>
    <property type="match status" value="1"/>
</dbReference>
<keyword evidence="3" id="KW-1185">Reference proteome</keyword>
<feature type="non-terminal residue" evidence="2">
    <location>
        <position position="246"/>
    </location>
</feature>
<dbReference type="SUPFAM" id="SSF53098">
    <property type="entry name" value="Ribonuclease H-like"/>
    <property type="match status" value="1"/>
</dbReference>
<dbReference type="InterPro" id="IPR012337">
    <property type="entry name" value="RNaseH-like_sf"/>
</dbReference>
<organism evidence="2 3">
    <name type="scientific">Ramlibacter aurantiacus</name>
    <dbReference type="NCBI Taxonomy" id="2801330"/>
    <lineage>
        <taxon>Bacteria</taxon>
        <taxon>Pseudomonadati</taxon>
        <taxon>Pseudomonadota</taxon>
        <taxon>Betaproteobacteria</taxon>
        <taxon>Burkholderiales</taxon>
        <taxon>Comamonadaceae</taxon>
        <taxon>Ramlibacter</taxon>
    </lineage>
</organism>
<dbReference type="Pfam" id="PF00665">
    <property type="entry name" value="rve"/>
    <property type="match status" value="1"/>
</dbReference>
<proteinExistence type="predicted"/>
<sequence length="246" mass="28803">MAAKRECVRQLQGKGLSERQACRLVGISTSVLRYRPRTDGNDTLRERLKELAGQHRRHGYRMLHNRLRHEGWAINVKRTWRIYREEGLAVRKRRRKKLPVTERQPLVRPGQPNEVWSMDFVFDELANGRKVKTLTVVDDCTKEVVQIAVDTSIPALYVTRVLDQVKAERGLPKVIRTDNGPEFAGRTMQDWAARNQVELRFIQPGKPVQNAYIESFNSRFRDECLSQHWFASLSHMRSVIDNWRDD</sequence>
<dbReference type="Proteomes" id="UP000613011">
    <property type="component" value="Unassembled WGS sequence"/>
</dbReference>
<protein>
    <submittedName>
        <fullName evidence="2">IS3 family transposase</fullName>
    </submittedName>
</protein>
<feature type="domain" description="Integrase catalytic" evidence="1">
    <location>
        <begin position="108"/>
        <end position="246"/>
    </location>
</feature>